<accession>A0ACB8SEX1</accession>
<evidence type="ECO:0000313" key="2">
    <source>
        <dbReference type="Proteomes" id="UP000814140"/>
    </source>
</evidence>
<gene>
    <name evidence="1" type="ORF">BV25DRAFT_1816187</name>
</gene>
<proteinExistence type="predicted"/>
<dbReference type="EMBL" id="MU277317">
    <property type="protein sequence ID" value="KAI0055033.1"/>
    <property type="molecule type" value="Genomic_DNA"/>
</dbReference>
<organism evidence="1 2">
    <name type="scientific">Artomyces pyxidatus</name>
    <dbReference type="NCBI Taxonomy" id="48021"/>
    <lineage>
        <taxon>Eukaryota</taxon>
        <taxon>Fungi</taxon>
        <taxon>Dikarya</taxon>
        <taxon>Basidiomycota</taxon>
        <taxon>Agaricomycotina</taxon>
        <taxon>Agaricomycetes</taxon>
        <taxon>Russulales</taxon>
        <taxon>Auriscalpiaceae</taxon>
        <taxon>Artomyces</taxon>
    </lineage>
</organism>
<reference evidence="1" key="2">
    <citation type="journal article" date="2022" name="New Phytol.">
        <title>Evolutionary transition to the ectomycorrhizal habit in the genomes of a hyperdiverse lineage of mushroom-forming fungi.</title>
        <authorList>
            <person name="Looney B."/>
            <person name="Miyauchi S."/>
            <person name="Morin E."/>
            <person name="Drula E."/>
            <person name="Courty P.E."/>
            <person name="Kohler A."/>
            <person name="Kuo A."/>
            <person name="LaButti K."/>
            <person name="Pangilinan J."/>
            <person name="Lipzen A."/>
            <person name="Riley R."/>
            <person name="Andreopoulos W."/>
            <person name="He G."/>
            <person name="Johnson J."/>
            <person name="Nolan M."/>
            <person name="Tritt A."/>
            <person name="Barry K.W."/>
            <person name="Grigoriev I.V."/>
            <person name="Nagy L.G."/>
            <person name="Hibbett D."/>
            <person name="Henrissat B."/>
            <person name="Matheny P.B."/>
            <person name="Labbe J."/>
            <person name="Martin F.M."/>
        </authorList>
    </citation>
    <scope>NUCLEOTIDE SEQUENCE</scope>
    <source>
        <strain evidence="1">HHB10654</strain>
    </source>
</reference>
<name>A0ACB8SEX1_9AGAM</name>
<dbReference type="Proteomes" id="UP000814140">
    <property type="component" value="Unassembled WGS sequence"/>
</dbReference>
<protein>
    <submittedName>
        <fullName evidence="1">Uncharacterized protein</fullName>
    </submittedName>
</protein>
<evidence type="ECO:0000313" key="1">
    <source>
        <dbReference type="EMBL" id="KAI0055033.1"/>
    </source>
</evidence>
<keyword evidence="2" id="KW-1185">Reference proteome</keyword>
<sequence>MPKKSPLWEAFHRGKDHYKGDKTHFNAYCKACIAAYVRVCREREILVAVSLDPALVPPPRTLSDLEAEALLHVAVIPGKLDVMVSHLKKCKAITPDQLSDLLEQQAATPETTIASISPTSVSVARPLKRSRSSTEDTTWTAADQAALGTNLCRLFVALRIPWNGASNPELHRFLAIYIGPDAHAPDRRVLSGPILESEVARIAAEVKKRIIGKLGTGSCDGWKSIAKIPVVTSLMTVDREPHLIETHNMSGLPKTGDQLLEIVLKDITIAEECYGIIVIAWCTDDGPDGKKMRRLLALRFPWMIVIVCWAHQINLVVGDILKVHVMYSSAIADSLEVIKWFNNHDQALSLLRKEQELTYDGKYWSLLLPVLTRWTAHYHSLSRLLKIKAAIVTCVMRHKTILLGLAGRDEAASRTAGRVVAIVENPEFWIEIAKVQAVLEPLAIAANITQSAGTRLDHVLLTFANLTRIYSTAGEGTLLNANEYFSKIGYFSPESMQLDLDIDLVALWMRLDNTTTYGQNNLVRLAIRILSVVANSAGSIIREAEEDEQDLPLTLDEISALPGRPQVPTLPPLRKIPLKELFSFADESAAERVAALWKGGLRNLEGVVEALDVMQQDNA</sequence>
<reference evidence="1" key="1">
    <citation type="submission" date="2021-03" db="EMBL/GenBank/DDBJ databases">
        <authorList>
            <consortium name="DOE Joint Genome Institute"/>
            <person name="Ahrendt S."/>
            <person name="Looney B.P."/>
            <person name="Miyauchi S."/>
            <person name="Morin E."/>
            <person name="Drula E."/>
            <person name="Courty P.E."/>
            <person name="Chicoki N."/>
            <person name="Fauchery L."/>
            <person name="Kohler A."/>
            <person name="Kuo A."/>
            <person name="Labutti K."/>
            <person name="Pangilinan J."/>
            <person name="Lipzen A."/>
            <person name="Riley R."/>
            <person name="Andreopoulos W."/>
            <person name="He G."/>
            <person name="Johnson J."/>
            <person name="Barry K.W."/>
            <person name="Grigoriev I.V."/>
            <person name="Nagy L."/>
            <person name="Hibbett D."/>
            <person name="Henrissat B."/>
            <person name="Matheny P.B."/>
            <person name="Labbe J."/>
            <person name="Martin F."/>
        </authorList>
    </citation>
    <scope>NUCLEOTIDE SEQUENCE</scope>
    <source>
        <strain evidence="1">HHB10654</strain>
    </source>
</reference>
<comment type="caution">
    <text evidence="1">The sequence shown here is derived from an EMBL/GenBank/DDBJ whole genome shotgun (WGS) entry which is preliminary data.</text>
</comment>